<evidence type="ECO:0000313" key="10">
    <source>
        <dbReference type="Proteomes" id="UP000029734"/>
    </source>
</evidence>
<keyword evidence="5 7" id="KW-1133">Transmembrane helix</keyword>
<feature type="transmembrane region" description="Helical" evidence="7">
    <location>
        <begin position="12"/>
        <end position="33"/>
    </location>
</feature>
<dbReference type="InterPro" id="IPR000515">
    <property type="entry name" value="MetI-like"/>
</dbReference>
<dbReference type="RefSeq" id="WP_036658077.1">
    <property type="nucleotide sequence ID" value="NZ_JQCR01000003.1"/>
</dbReference>
<keyword evidence="3" id="KW-1003">Cell membrane</keyword>
<evidence type="ECO:0000256" key="4">
    <source>
        <dbReference type="ARBA" id="ARBA00022692"/>
    </source>
</evidence>
<protein>
    <submittedName>
        <fullName evidence="9">ABC transporter permease</fullName>
    </submittedName>
</protein>
<dbReference type="AlphaFoldDB" id="A0A098M6K0"/>
<reference evidence="9 10" key="2">
    <citation type="submission" date="2014-10" db="EMBL/GenBank/DDBJ databases">
        <title>Comparative genomics of the Paenibacillus odorifer group.</title>
        <authorList>
            <person name="Tsai Y.-C."/>
            <person name="Martin N."/>
            <person name="Korlach J."/>
            <person name="Wiedmann M."/>
        </authorList>
    </citation>
    <scope>NUCLEOTIDE SEQUENCE [LARGE SCALE GENOMIC DNA]</scope>
    <source>
        <strain evidence="9 10">DSM 18334</strain>
    </source>
</reference>
<dbReference type="CDD" id="cd06261">
    <property type="entry name" value="TM_PBP2"/>
    <property type="match status" value="1"/>
</dbReference>
<dbReference type="SUPFAM" id="SSF161098">
    <property type="entry name" value="MetI-like"/>
    <property type="match status" value="1"/>
</dbReference>
<name>A0A098M6K0_9BACL</name>
<dbReference type="STRING" id="268407.PWYN_27120"/>
<keyword evidence="2 7" id="KW-0813">Transport</keyword>
<feature type="transmembrane region" description="Helical" evidence="7">
    <location>
        <begin position="82"/>
        <end position="100"/>
    </location>
</feature>
<evidence type="ECO:0000256" key="3">
    <source>
        <dbReference type="ARBA" id="ARBA00022475"/>
    </source>
</evidence>
<evidence type="ECO:0000256" key="6">
    <source>
        <dbReference type="ARBA" id="ARBA00023136"/>
    </source>
</evidence>
<gene>
    <name evidence="9" type="ORF">PWYN_27120</name>
</gene>
<dbReference type="Proteomes" id="UP000029734">
    <property type="component" value="Unassembled WGS sequence"/>
</dbReference>
<dbReference type="PANTHER" id="PTHR43744">
    <property type="entry name" value="ABC TRANSPORTER PERMEASE PROTEIN MG189-RELATED-RELATED"/>
    <property type="match status" value="1"/>
</dbReference>
<dbReference type="OrthoDB" id="9810086at2"/>
<comment type="caution">
    <text evidence="9">The sequence shown here is derived from an EMBL/GenBank/DDBJ whole genome shotgun (WGS) entry which is preliminary data.</text>
</comment>
<organism evidence="9 10">
    <name type="scientific">Paenibacillus wynnii</name>
    <dbReference type="NCBI Taxonomy" id="268407"/>
    <lineage>
        <taxon>Bacteria</taxon>
        <taxon>Bacillati</taxon>
        <taxon>Bacillota</taxon>
        <taxon>Bacilli</taxon>
        <taxon>Bacillales</taxon>
        <taxon>Paenibacillaceae</taxon>
        <taxon>Paenibacillus</taxon>
    </lineage>
</organism>
<keyword evidence="4 7" id="KW-0812">Transmembrane</keyword>
<feature type="domain" description="ABC transmembrane type-1" evidence="8">
    <location>
        <begin position="71"/>
        <end position="278"/>
    </location>
</feature>
<evidence type="ECO:0000256" key="5">
    <source>
        <dbReference type="ARBA" id="ARBA00022989"/>
    </source>
</evidence>
<dbReference type="GO" id="GO:0055085">
    <property type="term" value="P:transmembrane transport"/>
    <property type="evidence" value="ECO:0007669"/>
    <property type="project" value="InterPro"/>
</dbReference>
<accession>A0A098M6K0</accession>
<evidence type="ECO:0000256" key="2">
    <source>
        <dbReference type="ARBA" id="ARBA00022448"/>
    </source>
</evidence>
<reference evidence="9 10" key="1">
    <citation type="submission" date="2014-08" db="EMBL/GenBank/DDBJ databases">
        <authorList>
            <person name="den Bakker H.C."/>
        </authorList>
    </citation>
    <scope>NUCLEOTIDE SEQUENCE [LARGE SCALE GENOMIC DNA]</scope>
    <source>
        <strain evidence="9 10">DSM 18334</strain>
    </source>
</reference>
<sequence>MVEERSFLSRVFNGFNVILLILITLLCVLPVWYTLVVSLSDKAAVSAGQVFIWPKGFTLASYEAIIGDGQFLKSFLISVERVVLGAVITLFVVLLMAYPLSKTTKEFAPRNILMWLLIFSMLFSGGLVPWYMTMKSLGMINNIWGLVLGGGLPVFNVILVMNFFRNLPKEIEESALIDGAGPWRILFNVVFPLSTPVLATILVFTIVYHWNEFFQALVLMTKNENYPLQSYIRQVAVVVDMSKLDVETVKRSVGLSNQTLNAAKIFVSMLPLLIIYPFLQKYFVKGITLGSVKG</sequence>
<feature type="transmembrane region" description="Helical" evidence="7">
    <location>
        <begin position="112"/>
        <end position="131"/>
    </location>
</feature>
<dbReference type="InterPro" id="IPR035906">
    <property type="entry name" value="MetI-like_sf"/>
</dbReference>
<dbReference type="Gene3D" id="1.10.3720.10">
    <property type="entry name" value="MetI-like"/>
    <property type="match status" value="1"/>
</dbReference>
<dbReference type="eggNOG" id="COG0395">
    <property type="taxonomic scope" value="Bacteria"/>
</dbReference>
<evidence type="ECO:0000313" key="9">
    <source>
        <dbReference type="EMBL" id="KGE18205.1"/>
    </source>
</evidence>
<feature type="transmembrane region" description="Helical" evidence="7">
    <location>
        <begin position="185"/>
        <end position="210"/>
    </location>
</feature>
<evidence type="ECO:0000256" key="1">
    <source>
        <dbReference type="ARBA" id="ARBA00004651"/>
    </source>
</evidence>
<dbReference type="Pfam" id="PF00528">
    <property type="entry name" value="BPD_transp_1"/>
    <property type="match status" value="1"/>
</dbReference>
<keyword evidence="10" id="KW-1185">Reference proteome</keyword>
<evidence type="ECO:0000259" key="8">
    <source>
        <dbReference type="PROSITE" id="PS50928"/>
    </source>
</evidence>
<feature type="transmembrane region" description="Helical" evidence="7">
    <location>
        <begin position="143"/>
        <end position="164"/>
    </location>
</feature>
<proteinExistence type="inferred from homology"/>
<dbReference type="EMBL" id="JQCR01000003">
    <property type="protein sequence ID" value="KGE18205.1"/>
    <property type="molecule type" value="Genomic_DNA"/>
</dbReference>
<comment type="subcellular location">
    <subcellularLocation>
        <location evidence="1 7">Cell membrane</location>
        <topology evidence="1 7">Multi-pass membrane protein</topology>
    </subcellularLocation>
</comment>
<dbReference type="PROSITE" id="PS50928">
    <property type="entry name" value="ABC_TM1"/>
    <property type="match status" value="1"/>
</dbReference>
<dbReference type="GO" id="GO:0005886">
    <property type="term" value="C:plasma membrane"/>
    <property type="evidence" value="ECO:0007669"/>
    <property type="project" value="UniProtKB-SubCell"/>
</dbReference>
<keyword evidence="6 7" id="KW-0472">Membrane</keyword>
<dbReference type="PANTHER" id="PTHR43744:SF9">
    <property type="entry name" value="POLYGALACTURONAN_RHAMNOGALACTURONAN TRANSPORT SYSTEM PERMEASE PROTEIN YTCP"/>
    <property type="match status" value="1"/>
</dbReference>
<feature type="transmembrane region" description="Helical" evidence="7">
    <location>
        <begin position="262"/>
        <end position="279"/>
    </location>
</feature>
<evidence type="ECO:0000256" key="7">
    <source>
        <dbReference type="RuleBase" id="RU363032"/>
    </source>
</evidence>
<comment type="similarity">
    <text evidence="7">Belongs to the binding-protein-dependent transport system permease family.</text>
</comment>